<dbReference type="GO" id="GO:0005737">
    <property type="term" value="C:cytoplasm"/>
    <property type="evidence" value="ECO:0007669"/>
    <property type="project" value="TreeGrafter"/>
</dbReference>
<dbReference type="InterPro" id="IPR000182">
    <property type="entry name" value="GNAT_dom"/>
</dbReference>
<dbReference type="InterPro" id="IPR016181">
    <property type="entry name" value="Acyl_CoA_acyltransferase"/>
</dbReference>
<dbReference type="AlphaFoldDB" id="A0A7W5V799"/>
<dbReference type="GO" id="GO:1990189">
    <property type="term" value="F:protein N-terminal-serine acetyltransferase activity"/>
    <property type="evidence" value="ECO:0007669"/>
    <property type="project" value="TreeGrafter"/>
</dbReference>
<keyword evidence="2" id="KW-0808">Transferase</keyword>
<dbReference type="PROSITE" id="PS51186">
    <property type="entry name" value="GNAT"/>
    <property type="match status" value="2"/>
</dbReference>
<dbReference type="SUPFAM" id="SSF55729">
    <property type="entry name" value="Acyl-CoA N-acyltransferases (Nat)"/>
    <property type="match status" value="2"/>
</dbReference>
<dbReference type="Pfam" id="PF13302">
    <property type="entry name" value="Acetyltransf_3"/>
    <property type="match status" value="2"/>
</dbReference>
<evidence type="ECO:0000313" key="2">
    <source>
        <dbReference type="EMBL" id="MBB3727303.1"/>
    </source>
</evidence>
<accession>A0A7W5V799</accession>
<keyword evidence="3" id="KW-1185">Reference proteome</keyword>
<dbReference type="Gene3D" id="3.40.630.30">
    <property type="match status" value="2"/>
</dbReference>
<dbReference type="RefSeq" id="WP_183647686.1">
    <property type="nucleotide sequence ID" value="NZ_JACIBV010000001.1"/>
</dbReference>
<feature type="domain" description="N-acetyltransferase" evidence="1">
    <location>
        <begin position="15"/>
        <end position="178"/>
    </location>
</feature>
<protein>
    <submittedName>
        <fullName evidence="2">RimJ/RimL family protein N-acetyltransferase</fullName>
    </submittedName>
</protein>
<name>A0A7W5V799_9ACTN</name>
<dbReference type="Proteomes" id="UP000579945">
    <property type="component" value="Unassembled WGS sequence"/>
</dbReference>
<evidence type="ECO:0000259" key="1">
    <source>
        <dbReference type="PROSITE" id="PS51186"/>
    </source>
</evidence>
<evidence type="ECO:0000313" key="3">
    <source>
        <dbReference type="Proteomes" id="UP000579945"/>
    </source>
</evidence>
<dbReference type="PANTHER" id="PTHR43441:SF10">
    <property type="entry name" value="ACETYLTRANSFERASE"/>
    <property type="match status" value="1"/>
</dbReference>
<dbReference type="InterPro" id="IPR051908">
    <property type="entry name" value="Ribosomal_N-acetyltransferase"/>
</dbReference>
<sequence>MSVFDPRLRITTDRLVLRLFQSDDAERVRAVVEAGHRFLPPGAPGHVAAIAHWLSTGVHELQRSGQGVHLAMIDAEQRVVGAISLFRTQWGAGITEVGYGVHPLHRGRGFATEAVRGLSAWVFATTELRRIELRANLDNGPSLRVAEKAGYTYEGVLRAAELEDDGPHDLVVFGLLRGAVGAPHVFPHEELVTPRLLLRRFTPDDVPDLTATAADELTQLRTGLPRDYTEGHGRAYALLISEQHRLSGGGITWAVVERETGRFVASVDLKSTEWGHRATEVGYMTAPWARGKGYAGEAVLGIARWLFGRHGFQRLQLRAAVSNLASQRVAEKAGFVREGVARNGAGNEDLVIFSLVPSDLP</sequence>
<proteinExistence type="predicted"/>
<gene>
    <name evidence="2" type="ORF">FHR33_003163</name>
</gene>
<dbReference type="GO" id="GO:0008999">
    <property type="term" value="F:protein-N-terminal-alanine acetyltransferase activity"/>
    <property type="evidence" value="ECO:0007669"/>
    <property type="project" value="TreeGrafter"/>
</dbReference>
<comment type="caution">
    <text evidence="2">The sequence shown here is derived from an EMBL/GenBank/DDBJ whole genome shotgun (WGS) entry which is preliminary data.</text>
</comment>
<reference evidence="2 3" key="1">
    <citation type="submission" date="2020-08" db="EMBL/GenBank/DDBJ databases">
        <title>Sequencing the genomes of 1000 actinobacteria strains.</title>
        <authorList>
            <person name="Klenk H.-P."/>
        </authorList>
    </citation>
    <scope>NUCLEOTIDE SEQUENCE [LARGE SCALE GENOMIC DNA]</scope>
    <source>
        <strain evidence="2 3">DSM 44320</strain>
    </source>
</reference>
<dbReference type="EMBL" id="JACIBV010000001">
    <property type="protein sequence ID" value="MBB3727303.1"/>
    <property type="molecule type" value="Genomic_DNA"/>
</dbReference>
<dbReference type="GeneID" id="95389614"/>
<feature type="domain" description="N-acetyltransferase" evidence="1">
    <location>
        <begin position="196"/>
        <end position="357"/>
    </location>
</feature>
<dbReference type="PANTHER" id="PTHR43441">
    <property type="entry name" value="RIBOSOMAL-PROTEIN-SERINE ACETYLTRANSFERASE"/>
    <property type="match status" value="1"/>
</dbReference>
<organism evidence="2 3">
    <name type="scientific">Nonomuraea dietziae</name>
    <dbReference type="NCBI Taxonomy" id="65515"/>
    <lineage>
        <taxon>Bacteria</taxon>
        <taxon>Bacillati</taxon>
        <taxon>Actinomycetota</taxon>
        <taxon>Actinomycetes</taxon>
        <taxon>Streptosporangiales</taxon>
        <taxon>Streptosporangiaceae</taxon>
        <taxon>Nonomuraea</taxon>
    </lineage>
</organism>